<feature type="binding site" evidence="2">
    <location>
        <position position="204"/>
    </location>
    <ligand>
        <name>Mg(2+)</name>
        <dbReference type="ChEBI" id="CHEBI:18420"/>
    </ligand>
</feature>
<dbReference type="SUPFAM" id="SSF64005">
    <property type="entry name" value="Undecaprenyl diphosphate synthase"/>
    <property type="match status" value="1"/>
</dbReference>
<evidence type="ECO:0000256" key="2">
    <source>
        <dbReference type="HAMAP-Rule" id="MF_01139"/>
    </source>
</evidence>
<feature type="binding site" evidence="2">
    <location>
        <begin position="62"/>
        <end position="64"/>
    </location>
    <ligand>
        <name>substrate</name>
    </ligand>
</feature>
<comment type="cofactor">
    <cofactor evidence="2">
        <name>Mg(2+)</name>
        <dbReference type="ChEBI" id="CHEBI:18420"/>
    </cofactor>
    <text evidence="2">Binds 2 magnesium ions per subunit.</text>
</comment>
<dbReference type="RefSeq" id="WP_116495888.1">
    <property type="nucleotide sequence ID" value="NZ_QENZ01000003.1"/>
</dbReference>
<dbReference type="Proteomes" id="UP000251835">
    <property type="component" value="Unassembled WGS sequence"/>
</dbReference>
<dbReference type="EMBL" id="QENZ01000003">
    <property type="protein sequence ID" value="PVX52350.1"/>
    <property type="molecule type" value="Genomic_DNA"/>
</dbReference>
<feature type="active site" evidence="2">
    <location>
        <position position="17"/>
    </location>
</feature>
<evidence type="ECO:0000256" key="1">
    <source>
        <dbReference type="ARBA" id="ARBA00022679"/>
    </source>
</evidence>
<dbReference type="PROSITE" id="PS01066">
    <property type="entry name" value="UPP_SYNTHASE"/>
    <property type="match status" value="1"/>
</dbReference>
<comment type="similarity">
    <text evidence="2">Belongs to the UPP synthase family.</text>
</comment>
<dbReference type="FunFam" id="3.40.1180.10:FF:000001">
    <property type="entry name" value="(2E,6E)-farnesyl-diphosphate-specific ditrans,polycis-undecaprenyl-diphosphate synthase"/>
    <property type="match status" value="1"/>
</dbReference>
<evidence type="ECO:0000313" key="4">
    <source>
        <dbReference type="Proteomes" id="UP000251835"/>
    </source>
</evidence>
<dbReference type="GO" id="GO:0016094">
    <property type="term" value="P:polyprenol biosynthetic process"/>
    <property type="evidence" value="ECO:0007669"/>
    <property type="project" value="TreeGrafter"/>
</dbReference>
<evidence type="ECO:0000313" key="3">
    <source>
        <dbReference type="EMBL" id="PVX52350.1"/>
    </source>
</evidence>
<gene>
    <name evidence="3" type="ORF">C7377_0664</name>
</gene>
<proteinExistence type="inferred from homology"/>
<keyword evidence="4" id="KW-1185">Reference proteome</keyword>
<dbReference type="CDD" id="cd00475">
    <property type="entry name" value="Cis_IPPS"/>
    <property type="match status" value="1"/>
</dbReference>
<feature type="binding site" evidence="2">
    <location>
        <position position="22"/>
    </location>
    <ligand>
        <name>substrate</name>
    </ligand>
</feature>
<dbReference type="InterPro" id="IPR036424">
    <property type="entry name" value="UPP_synth-like_sf"/>
</dbReference>
<keyword evidence="2" id="KW-0460">Magnesium</keyword>
<dbReference type="OrthoDB" id="4191603at2"/>
<accession>A0A7L4URI2</accession>
<feature type="binding site" evidence="2">
    <location>
        <position position="30"/>
    </location>
    <ligand>
        <name>substrate</name>
    </ligand>
</feature>
<reference evidence="3 4" key="1">
    <citation type="submission" date="2018-05" db="EMBL/GenBank/DDBJ databases">
        <title>Genomic Encyclopedia of Type Strains, Phase IV (KMG-IV): sequencing the most valuable type-strain genomes for metagenomic binning, comparative biology and taxonomic classification.</title>
        <authorList>
            <person name="Goeker M."/>
        </authorList>
    </citation>
    <scope>NUCLEOTIDE SEQUENCE [LARGE SCALE GENOMIC DNA]</scope>
    <source>
        <strain evidence="3 4">DSM 28579</strain>
    </source>
</reference>
<dbReference type="HAMAP" id="MF_01139">
    <property type="entry name" value="ISPT"/>
    <property type="match status" value="1"/>
</dbReference>
<dbReference type="EC" id="2.5.1.-" evidence="2"/>
<comment type="caution">
    <text evidence="3">The sequence shown here is derived from an EMBL/GenBank/DDBJ whole genome shotgun (WGS) entry which is preliminary data.</text>
</comment>
<comment type="subunit">
    <text evidence="2">Homodimer.</text>
</comment>
<dbReference type="InterPro" id="IPR001441">
    <property type="entry name" value="UPP_synth-like"/>
</dbReference>
<feature type="binding site" evidence="2">
    <location>
        <begin position="191"/>
        <end position="193"/>
    </location>
    <ligand>
        <name>substrate</name>
    </ligand>
</feature>
<name>A0A7L4URI2_BALHA</name>
<protein>
    <recommendedName>
        <fullName evidence="2">Isoprenyl transferase</fullName>
        <ecNumber evidence="2">2.5.1.-</ecNumber>
    </recommendedName>
</protein>
<sequence>MQIDEKNIPKHIAIIMDGNGRWAKKHLLPRALGHREGVKAVERTLEAAGKLGVRYLTLYAFSTENWGRPQEEVKALMELLARALEKYEAKLKRNNVSLRVIGDYRQFPESLVNKIDDVIESTSTNTGITLIIALNYSGRWEITHAMQRIGQQIMEEKIQVNDINSELIEKSLTTNFAPDPDLIIRTSGEHRVSNFLLWQCAYSEFYFTPKLWPEFDEKSLKMAIIDYQQRERRFGGLKTNNK</sequence>
<keyword evidence="1 2" id="KW-0808">Transferase</keyword>
<dbReference type="NCBIfam" id="NF011405">
    <property type="entry name" value="PRK14830.1"/>
    <property type="match status" value="1"/>
</dbReference>
<feature type="active site" description="Proton acceptor" evidence="2">
    <location>
        <position position="65"/>
    </location>
</feature>
<feature type="binding site" evidence="2">
    <location>
        <position position="66"/>
    </location>
    <ligand>
        <name>substrate</name>
    </ligand>
</feature>
<feature type="binding site" evidence="2">
    <location>
        <begin position="18"/>
        <end position="21"/>
    </location>
    <ligand>
        <name>substrate</name>
    </ligand>
</feature>
<dbReference type="GO" id="GO:0000287">
    <property type="term" value="F:magnesium ion binding"/>
    <property type="evidence" value="ECO:0007669"/>
    <property type="project" value="UniProtKB-UniRule"/>
</dbReference>
<dbReference type="GO" id="GO:0045547">
    <property type="term" value="F:ditrans,polycis-polyprenyl diphosphate synthase [(2E,6E)-farnesyl diphosphate specific] activity"/>
    <property type="evidence" value="ECO:0007669"/>
    <property type="project" value="TreeGrafter"/>
</dbReference>
<dbReference type="Pfam" id="PF01255">
    <property type="entry name" value="Prenyltransf"/>
    <property type="match status" value="1"/>
</dbReference>
<dbReference type="PANTHER" id="PTHR10291">
    <property type="entry name" value="DEHYDRODOLICHYL DIPHOSPHATE SYNTHASE FAMILY MEMBER"/>
    <property type="match status" value="1"/>
</dbReference>
<comment type="function">
    <text evidence="2">Catalyzes the condensation of isopentenyl diphosphate (IPP) with allylic pyrophosphates generating different type of terpenoids.</text>
</comment>
<feature type="binding site" evidence="2">
    <location>
        <position position="17"/>
    </location>
    <ligand>
        <name>Mg(2+)</name>
        <dbReference type="ChEBI" id="CHEBI:18420"/>
    </ligand>
</feature>
<feature type="binding site" evidence="2">
    <location>
        <position position="185"/>
    </location>
    <ligand>
        <name>substrate</name>
    </ligand>
</feature>
<feature type="binding site" evidence="2">
    <location>
        <position position="68"/>
    </location>
    <ligand>
        <name>substrate</name>
    </ligand>
</feature>
<dbReference type="Gene3D" id="3.40.1180.10">
    <property type="entry name" value="Decaprenyl diphosphate synthase-like"/>
    <property type="match status" value="1"/>
</dbReference>
<organism evidence="3 4">
    <name type="scientific">Balneicella halophila</name>
    <dbReference type="NCBI Taxonomy" id="1537566"/>
    <lineage>
        <taxon>Bacteria</taxon>
        <taxon>Pseudomonadati</taxon>
        <taxon>Bacteroidota</taxon>
        <taxon>Bacteroidia</taxon>
        <taxon>Bacteroidales</taxon>
        <taxon>Balneicellaceae</taxon>
        <taxon>Balneicella</taxon>
    </lineage>
</organism>
<feature type="binding site" evidence="2">
    <location>
        <position position="34"/>
    </location>
    <ligand>
        <name>substrate</name>
    </ligand>
</feature>
<dbReference type="InterPro" id="IPR018520">
    <property type="entry name" value="UPP_synth-like_CS"/>
</dbReference>
<dbReference type="AlphaFoldDB" id="A0A7L4URI2"/>
<dbReference type="PANTHER" id="PTHR10291:SF0">
    <property type="entry name" value="DEHYDRODOLICHYL DIPHOSPHATE SYNTHASE 2"/>
    <property type="match status" value="1"/>
</dbReference>
<dbReference type="NCBIfam" id="TIGR00055">
    <property type="entry name" value="uppS"/>
    <property type="match status" value="1"/>
</dbReference>
<keyword evidence="2" id="KW-0479">Metal-binding</keyword>